<dbReference type="EMBL" id="JACHFJ010000001">
    <property type="protein sequence ID" value="MBB5372193.1"/>
    <property type="molecule type" value="Genomic_DNA"/>
</dbReference>
<dbReference type="PRINTS" id="PR00411">
    <property type="entry name" value="PNDRDTASEI"/>
</dbReference>
<dbReference type="Pfam" id="PF01266">
    <property type="entry name" value="DAO"/>
    <property type="match status" value="1"/>
</dbReference>
<dbReference type="GO" id="GO:0008718">
    <property type="term" value="F:D-amino-acid dehydrogenase activity"/>
    <property type="evidence" value="ECO:0007669"/>
    <property type="project" value="TreeGrafter"/>
</dbReference>
<evidence type="ECO:0000313" key="4">
    <source>
        <dbReference type="EMBL" id="MBB5372193.1"/>
    </source>
</evidence>
<evidence type="ECO:0000313" key="5">
    <source>
        <dbReference type="Proteomes" id="UP000553706"/>
    </source>
</evidence>
<dbReference type="Proteomes" id="UP000553706">
    <property type="component" value="Unassembled WGS sequence"/>
</dbReference>
<dbReference type="Gene3D" id="3.50.50.60">
    <property type="entry name" value="FAD/NAD(P)-binding domain"/>
    <property type="match status" value="2"/>
</dbReference>
<dbReference type="GO" id="GO:0005886">
    <property type="term" value="C:plasma membrane"/>
    <property type="evidence" value="ECO:0007669"/>
    <property type="project" value="TreeGrafter"/>
</dbReference>
<keyword evidence="2" id="KW-0560">Oxidoreductase</keyword>
<dbReference type="Gene3D" id="3.30.9.10">
    <property type="entry name" value="D-Amino Acid Oxidase, subunit A, domain 2"/>
    <property type="match status" value="1"/>
</dbReference>
<dbReference type="PANTHER" id="PTHR13847:SF280">
    <property type="entry name" value="D-AMINO ACID DEHYDROGENASE"/>
    <property type="match status" value="1"/>
</dbReference>
<sequence length="427" mass="45561">MSLFRKVEGDSALPAEVDVVVIGGGIIGASTALELAERGLRVALCEKGEIGAEQSSRNWGWVRRQGRDSAEIPLAIAAREMWAGLRQRIGADVGYAESGILYAAANAREMAKHEAWMEKVRPYGLESRLLAADEMARMLPNSGRKFVGGLFTAQDGRAEPYAATVAIAEGARAKGAALLTNCAVRSVETKGGRVSEVVTERGRISCNAALVAAGAWTRLFAGNLGLNFKQLPVRATVARIEGAGEVPEFAVGGTDFAFRKRQDGGYSIAVRDANIVPLGIDNLLLTKDFLPAFRTGWRELQLRLGMPFLQSLVLQRHWRADEVTPFERTRIISTAPYGKLPDLALRNAIEAVPEFVGARITNAWSGIIDTTPNALPVISPLPVPGLFLASGFSGHGFGIGPAAGRLAAELITGATPFVDPAAFRFAA</sequence>
<dbReference type="AlphaFoldDB" id="A0A840V920"/>
<comment type="similarity">
    <text evidence="1">Belongs to the DadA oxidoreductase family.</text>
</comment>
<feature type="domain" description="FAD dependent oxidoreductase" evidence="3">
    <location>
        <begin position="18"/>
        <end position="410"/>
    </location>
</feature>
<dbReference type="GO" id="GO:0005737">
    <property type="term" value="C:cytoplasm"/>
    <property type="evidence" value="ECO:0007669"/>
    <property type="project" value="TreeGrafter"/>
</dbReference>
<comment type="caution">
    <text evidence="4">The sequence shown here is derived from an EMBL/GenBank/DDBJ whole genome shotgun (WGS) entry which is preliminary data.</text>
</comment>
<dbReference type="GO" id="GO:0055130">
    <property type="term" value="P:D-alanine catabolic process"/>
    <property type="evidence" value="ECO:0007669"/>
    <property type="project" value="TreeGrafter"/>
</dbReference>
<evidence type="ECO:0000259" key="3">
    <source>
        <dbReference type="Pfam" id="PF01266"/>
    </source>
</evidence>
<keyword evidence="5" id="KW-1185">Reference proteome</keyword>
<name>A0A840V920_9PROT</name>
<proteinExistence type="inferred from homology"/>
<dbReference type="PANTHER" id="PTHR13847">
    <property type="entry name" value="SARCOSINE DEHYDROGENASE-RELATED"/>
    <property type="match status" value="1"/>
</dbReference>
<dbReference type="InterPro" id="IPR006076">
    <property type="entry name" value="FAD-dep_OxRdtase"/>
</dbReference>
<evidence type="ECO:0000256" key="1">
    <source>
        <dbReference type="ARBA" id="ARBA00009410"/>
    </source>
</evidence>
<reference evidence="4 5" key="1">
    <citation type="submission" date="2020-08" db="EMBL/GenBank/DDBJ databases">
        <title>Genomic Encyclopedia of Type Strains, Phase IV (KMG-IV): sequencing the most valuable type-strain genomes for metagenomic binning, comparative biology and taxonomic classification.</title>
        <authorList>
            <person name="Goeker M."/>
        </authorList>
    </citation>
    <scope>NUCLEOTIDE SEQUENCE [LARGE SCALE GENOMIC DNA]</scope>
    <source>
        <strain evidence="4 5">DSM 27026</strain>
    </source>
</reference>
<dbReference type="RefSeq" id="WP_183265179.1">
    <property type="nucleotide sequence ID" value="NZ_JACHFJ010000001.1"/>
</dbReference>
<protein>
    <submittedName>
        <fullName evidence="4">Glycine/D-amino acid oxidase-like deaminating enzyme</fullName>
    </submittedName>
</protein>
<dbReference type="SUPFAM" id="SSF51905">
    <property type="entry name" value="FAD/NAD(P)-binding domain"/>
    <property type="match status" value="1"/>
</dbReference>
<dbReference type="InterPro" id="IPR036188">
    <property type="entry name" value="FAD/NAD-bd_sf"/>
</dbReference>
<gene>
    <name evidence="4" type="ORF">HNP71_000417</name>
</gene>
<evidence type="ECO:0000256" key="2">
    <source>
        <dbReference type="ARBA" id="ARBA00023002"/>
    </source>
</evidence>
<organism evidence="4 5">
    <name type="scientific">Acidocella aromatica</name>
    <dbReference type="NCBI Taxonomy" id="1303579"/>
    <lineage>
        <taxon>Bacteria</taxon>
        <taxon>Pseudomonadati</taxon>
        <taxon>Pseudomonadota</taxon>
        <taxon>Alphaproteobacteria</taxon>
        <taxon>Acetobacterales</taxon>
        <taxon>Acidocellaceae</taxon>
        <taxon>Acidocella</taxon>
    </lineage>
</organism>
<accession>A0A840V920</accession>